<organism evidence="2 3">
    <name type="scientific">Gossypium darwinii</name>
    <name type="common">Darwin's cotton</name>
    <name type="synonym">Gossypium barbadense var. darwinii</name>
    <dbReference type="NCBI Taxonomy" id="34276"/>
    <lineage>
        <taxon>Eukaryota</taxon>
        <taxon>Viridiplantae</taxon>
        <taxon>Streptophyta</taxon>
        <taxon>Embryophyta</taxon>
        <taxon>Tracheophyta</taxon>
        <taxon>Spermatophyta</taxon>
        <taxon>Magnoliopsida</taxon>
        <taxon>eudicotyledons</taxon>
        <taxon>Gunneridae</taxon>
        <taxon>Pentapetalae</taxon>
        <taxon>rosids</taxon>
        <taxon>malvids</taxon>
        <taxon>Malvales</taxon>
        <taxon>Malvaceae</taxon>
        <taxon>Malvoideae</taxon>
        <taxon>Gossypium</taxon>
    </lineage>
</organism>
<name>A0A5D2AK45_GOSDA</name>
<protein>
    <submittedName>
        <fullName evidence="2">Uncharacterized protein</fullName>
    </submittedName>
</protein>
<gene>
    <name evidence="2" type="ORF">ES288_D11G084400v1</name>
</gene>
<feature type="region of interest" description="Disordered" evidence="1">
    <location>
        <begin position="74"/>
        <end position="109"/>
    </location>
</feature>
<feature type="compositionally biased region" description="Polar residues" evidence="1">
    <location>
        <begin position="92"/>
        <end position="104"/>
    </location>
</feature>
<reference evidence="2 3" key="1">
    <citation type="submission" date="2019-06" db="EMBL/GenBank/DDBJ databases">
        <title>WGS assembly of Gossypium darwinii.</title>
        <authorList>
            <person name="Chen Z.J."/>
            <person name="Sreedasyam A."/>
            <person name="Ando A."/>
            <person name="Song Q."/>
            <person name="De L."/>
            <person name="Hulse-Kemp A."/>
            <person name="Ding M."/>
            <person name="Ye W."/>
            <person name="Kirkbride R."/>
            <person name="Jenkins J."/>
            <person name="Plott C."/>
            <person name="Lovell J."/>
            <person name="Lin Y.-M."/>
            <person name="Vaughn R."/>
            <person name="Liu B."/>
            <person name="Li W."/>
            <person name="Simpson S."/>
            <person name="Scheffler B."/>
            <person name="Saski C."/>
            <person name="Grover C."/>
            <person name="Hu G."/>
            <person name="Conover J."/>
            <person name="Carlson J."/>
            <person name="Shu S."/>
            <person name="Boston L."/>
            <person name="Williams M."/>
            <person name="Peterson D."/>
            <person name="Mcgee K."/>
            <person name="Jones D."/>
            <person name="Wendel J."/>
            <person name="Stelly D."/>
            <person name="Grimwood J."/>
            <person name="Schmutz J."/>
        </authorList>
    </citation>
    <scope>NUCLEOTIDE SEQUENCE [LARGE SCALE GENOMIC DNA]</scope>
    <source>
        <strain evidence="2">1808015.09</strain>
    </source>
</reference>
<keyword evidence="3" id="KW-1185">Reference proteome</keyword>
<evidence type="ECO:0000313" key="3">
    <source>
        <dbReference type="Proteomes" id="UP000323506"/>
    </source>
</evidence>
<accession>A0A5D2AK45</accession>
<proteinExistence type="predicted"/>
<dbReference type="AlphaFoldDB" id="A0A5D2AK45"/>
<dbReference type="EMBL" id="CM017711">
    <property type="protein sequence ID" value="TYG44265.1"/>
    <property type="molecule type" value="Genomic_DNA"/>
</dbReference>
<dbReference type="Proteomes" id="UP000323506">
    <property type="component" value="Chromosome D11"/>
</dbReference>
<evidence type="ECO:0000256" key="1">
    <source>
        <dbReference type="SAM" id="MobiDB-lite"/>
    </source>
</evidence>
<feature type="compositionally biased region" description="Basic and acidic residues" evidence="1">
    <location>
        <begin position="80"/>
        <end position="91"/>
    </location>
</feature>
<evidence type="ECO:0000313" key="2">
    <source>
        <dbReference type="EMBL" id="TYG44265.1"/>
    </source>
</evidence>
<sequence length="258" mass="29450">MHEQATRPPNKKKQSFKRRLAIQYWCGKAINQVNGTLTLKLFDRFTKLSLNQFLKLTKVIHSLRLLANQIYPSEPSTEARPQRLETTKENESVYSLTETENESVPSPIKREDLPEYGVASFNAEESRQTWLLAPELGYQEVPTGPGTELGPNEDGPLVCGLNSWHSWISTPILTVLMHGLTIKSNPSSSVLLWRPTTRTTLIRIFHRSAERRHFITAVTIEAALGDPLPKSLATTTRDWPTTTRRTFNCRRCRVFHQI</sequence>